<keyword evidence="2" id="KW-0342">GTP-binding</keyword>
<evidence type="ECO:0000313" key="5">
    <source>
        <dbReference type="Proteomes" id="UP000270924"/>
    </source>
</evidence>
<dbReference type="SUPFAM" id="SSF52540">
    <property type="entry name" value="P-loop containing nucleoside triphosphate hydrolases"/>
    <property type="match status" value="1"/>
</dbReference>
<accession>A0A3P7DN54</accession>
<dbReference type="GO" id="GO:0007264">
    <property type="term" value="P:small GTPase-mediated signal transduction"/>
    <property type="evidence" value="ECO:0007669"/>
    <property type="project" value="InterPro"/>
</dbReference>
<sequence>MVGNKKDLRSDAQTVRELQKMKQEPVKYEQGKAMADQIGAASYIECSAKTKDV</sequence>
<dbReference type="InterPro" id="IPR027417">
    <property type="entry name" value="P-loop_NTPase"/>
</dbReference>
<keyword evidence="5" id="KW-1185">Reference proteome</keyword>
<protein>
    <submittedName>
        <fullName evidence="4">Uncharacterized protein</fullName>
    </submittedName>
</protein>
<dbReference type="PANTHER" id="PTHR24072">
    <property type="entry name" value="RHO FAMILY GTPASE"/>
    <property type="match status" value="1"/>
</dbReference>
<feature type="compositionally biased region" description="Basic and acidic residues" evidence="3">
    <location>
        <begin position="1"/>
        <end position="10"/>
    </location>
</feature>
<reference evidence="4 5" key="1">
    <citation type="submission" date="2018-11" db="EMBL/GenBank/DDBJ databases">
        <authorList>
            <consortium name="Pathogen Informatics"/>
        </authorList>
    </citation>
    <scope>NUCLEOTIDE SEQUENCE [LARGE SCALE GENOMIC DNA]</scope>
</reference>
<name>A0A3P7DN54_WUCBA</name>
<dbReference type="EMBL" id="UYWW01002065">
    <property type="protein sequence ID" value="VDM11340.1"/>
    <property type="molecule type" value="Genomic_DNA"/>
</dbReference>
<evidence type="ECO:0000256" key="1">
    <source>
        <dbReference type="ARBA" id="ARBA00022741"/>
    </source>
</evidence>
<dbReference type="OrthoDB" id="5861031at2759"/>
<evidence type="ECO:0000256" key="2">
    <source>
        <dbReference type="ARBA" id="ARBA00023134"/>
    </source>
</evidence>
<dbReference type="Gene3D" id="3.40.50.300">
    <property type="entry name" value="P-loop containing nucleotide triphosphate hydrolases"/>
    <property type="match status" value="1"/>
</dbReference>
<keyword evidence="1" id="KW-0547">Nucleotide-binding</keyword>
<dbReference type="InParanoid" id="A0A3P7DN54"/>
<evidence type="ECO:0000256" key="3">
    <source>
        <dbReference type="SAM" id="MobiDB-lite"/>
    </source>
</evidence>
<dbReference type="InterPro" id="IPR001806">
    <property type="entry name" value="Small_GTPase"/>
</dbReference>
<organism evidence="4 5">
    <name type="scientific">Wuchereria bancrofti</name>
    <dbReference type="NCBI Taxonomy" id="6293"/>
    <lineage>
        <taxon>Eukaryota</taxon>
        <taxon>Metazoa</taxon>
        <taxon>Ecdysozoa</taxon>
        <taxon>Nematoda</taxon>
        <taxon>Chromadorea</taxon>
        <taxon>Rhabditida</taxon>
        <taxon>Spirurina</taxon>
        <taxon>Spiruromorpha</taxon>
        <taxon>Filarioidea</taxon>
        <taxon>Onchocercidae</taxon>
        <taxon>Wuchereria</taxon>
    </lineage>
</organism>
<dbReference type="GO" id="GO:0005525">
    <property type="term" value="F:GTP binding"/>
    <property type="evidence" value="ECO:0007669"/>
    <property type="project" value="UniProtKB-KW"/>
</dbReference>
<dbReference type="GO" id="GO:0003924">
    <property type="term" value="F:GTPase activity"/>
    <property type="evidence" value="ECO:0007669"/>
    <property type="project" value="InterPro"/>
</dbReference>
<dbReference type="InterPro" id="IPR003578">
    <property type="entry name" value="Small_GTPase_Rho"/>
</dbReference>
<feature type="region of interest" description="Disordered" evidence="3">
    <location>
        <begin position="1"/>
        <end position="25"/>
    </location>
</feature>
<evidence type="ECO:0000313" key="4">
    <source>
        <dbReference type="EMBL" id="VDM11340.1"/>
    </source>
</evidence>
<proteinExistence type="predicted"/>
<dbReference type="Proteomes" id="UP000270924">
    <property type="component" value="Unassembled WGS sequence"/>
</dbReference>
<dbReference type="Pfam" id="PF00071">
    <property type="entry name" value="Ras"/>
    <property type="match status" value="1"/>
</dbReference>
<gene>
    <name evidence="4" type="ORF">WBA_LOCUS4726</name>
</gene>
<dbReference type="AlphaFoldDB" id="A0A3P7DN54"/>